<organism evidence="2 3">
    <name type="scientific">Halopiger xanaduensis (strain DSM 18323 / JCM 14033 / SH-6)</name>
    <dbReference type="NCBI Taxonomy" id="797210"/>
    <lineage>
        <taxon>Archaea</taxon>
        <taxon>Methanobacteriati</taxon>
        <taxon>Methanobacteriota</taxon>
        <taxon>Stenosarchaea group</taxon>
        <taxon>Halobacteria</taxon>
        <taxon>Halobacteriales</taxon>
        <taxon>Natrialbaceae</taxon>
        <taxon>Halopiger</taxon>
    </lineage>
</organism>
<dbReference type="KEGG" id="hxa:Halxa_2230"/>
<dbReference type="Proteomes" id="UP000006794">
    <property type="component" value="Chromosome"/>
</dbReference>
<dbReference type="OrthoDB" id="199191at2157"/>
<dbReference type="HOGENOM" id="CLU_120319_0_0_2"/>
<evidence type="ECO:0000259" key="1">
    <source>
        <dbReference type="Pfam" id="PF26033"/>
    </source>
</evidence>
<dbReference type="STRING" id="797210.Halxa_2230"/>
<proteinExistence type="predicted"/>
<protein>
    <recommendedName>
        <fullName evidence="1">DUF8009 domain-containing protein</fullName>
    </recommendedName>
</protein>
<dbReference type="eggNOG" id="arCOG04661">
    <property type="taxonomic scope" value="Archaea"/>
</dbReference>
<dbReference type="RefSeq" id="WP_013879747.1">
    <property type="nucleotide sequence ID" value="NC_015666.1"/>
</dbReference>
<dbReference type="Pfam" id="PF26033">
    <property type="entry name" value="DUF8009"/>
    <property type="match status" value="1"/>
</dbReference>
<sequence length="150" mass="16592">MEGDEADGSDPTRIRSLAVSPEDAVNAYAYGRENPGEAVLRVTPPFHGRMRARIHVYRVDDTQVTGAVHVPPEDVIADDALAAYPQLEDEFDDLAEDGVAELADDEAERLRKRHAEAVEDWQERAETAIVETVTLETDDGSHRVDVKRLG</sequence>
<name>F8D9B9_HALXS</name>
<feature type="domain" description="DUF8009" evidence="1">
    <location>
        <begin position="7"/>
        <end position="150"/>
    </location>
</feature>
<gene>
    <name evidence="2" type="ordered locus">Halxa_2230</name>
</gene>
<dbReference type="InterPro" id="IPR058322">
    <property type="entry name" value="DUF8009"/>
</dbReference>
<evidence type="ECO:0000313" key="2">
    <source>
        <dbReference type="EMBL" id="AEH36855.1"/>
    </source>
</evidence>
<dbReference type="EMBL" id="CP002839">
    <property type="protein sequence ID" value="AEH36855.1"/>
    <property type="molecule type" value="Genomic_DNA"/>
</dbReference>
<dbReference type="GeneID" id="10797192"/>
<reference evidence="2 3" key="1">
    <citation type="journal article" date="2012" name="Stand. Genomic Sci.">
        <title>Complete genome sequence of Halopiger xanaduensis type strain (SH-6(T)).</title>
        <authorList>
            <person name="Anderson I."/>
            <person name="Tindall B.J."/>
            <person name="Rohde M."/>
            <person name="Lucas S."/>
            <person name="Han J."/>
            <person name="Lapidus A."/>
            <person name="Cheng J.F."/>
            <person name="Goodwin L."/>
            <person name="Pitluck S."/>
            <person name="Peters L."/>
            <person name="Pati A."/>
            <person name="Mikhailova N."/>
            <person name="Pagani I."/>
            <person name="Teshima H."/>
            <person name="Han C."/>
            <person name="Tapia R."/>
            <person name="Land M."/>
            <person name="Woyke T."/>
            <person name="Klenk H.P."/>
            <person name="Kyrpides N."/>
            <person name="Ivanova N."/>
        </authorList>
    </citation>
    <scope>NUCLEOTIDE SEQUENCE [LARGE SCALE GENOMIC DNA]</scope>
    <source>
        <strain evidence="3">DSM 18323 / JCM 14033 / SH-6</strain>
    </source>
</reference>
<dbReference type="AlphaFoldDB" id="F8D9B9"/>
<keyword evidence="3" id="KW-1185">Reference proteome</keyword>
<accession>F8D9B9</accession>
<evidence type="ECO:0000313" key="3">
    <source>
        <dbReference type="Proteomes" id="UP000006794"/>
    </source>
</evidence>